<name>A0A1W2DGA4_9BACT</name>
<keyword evidence="2" id="KW-1185">Reference proteome</keyword>
<sequence>MRTPKVEILKSRYWFWVLGIEFWALGSNSDNFLIIRCVRQEVPVYTKYSSGQRRIPNFVVGKTGSKYGLPVAVLYEILRKYVENFYLCCGRSGIKIRSARGGYTEKAVFILSMAQSMSFFVMTSGGANRMV</sequence>
<accession>A0A1W2DGA4</accession>
<dbReference type="STRING" id="1121400.SAMN02746065_11768"/>
<organism evidence="1 2">
    <name type="scientific">Desulfocicer vacuolatum DSM 3385</name>
    <dbReference type="NCBI Taxonomy" id="1121400"/>
    <lineage>
        <taxon>Bacteria</taxon>
        <taxon>Pseudomonadati</taxon>
        <taxon>Thermodesulfobacteriota</taxon>
        <taxon>Desulfobacteria</taxon>
        <taxon>Desulfobacterales</taxon>
        <taxon>Desulfobacteraceae</taxon>
        <taxon>Desulfocicer</taxon>
    </lineage>
</organism>
<evidence type="ECO:0000313" key="2">
    <source>
        <dbReference type="Proteomes" id="UP000192418"/>
    </source>
</evidence>
<dbReference type="AlphaFoldDB" id="A0A1W2DGA4"/>
<dbReference type="Proteomes" id="UP000192418">
    <property type="component" value="Unassembled WGS sequence"/>
</dbReference>
<proteinExistence type="predicted"/>
<reference evidence="1 2" key="1">
    <citation type="submission" date="2017-04" db="EMBL/GenBank/DDBJ databases">
        <authorList>
            <person name="Afonso C.L."/>
            <person name="Miller P.J."/>
            <person name="Scott M.A."/>
            <person name="Spackman E."/>
            <person name="Goraichik I."/>
            <person name="Dimitrov K.M."/>
            <person name="Suarez D.L."/>
            <person name="Swayne D.E."/>
        </authorList>
    </citation>
    <scope>NUCLEOTIDE SEQUENCE [LARGE SCALE GENOMIC DNA]</scope>
    <source>
        <strain evidence="1 2">DSM 3385</strain>
    </source>
</reference>
<gene>
    <name evidence="1" type="ORF">SAMN02746065_11768</name>
</gene>
<dbReference type="EMBL" id="FWXY01000017">
    <property type="protein sequence ID" value="SMC96314.1"/>
    <property type="molecule type" value="Genomic_DNA"/>
</dbReference>
<protein>
    <submittedName>
        <fullName evidence="1">Uncharacterized protein</fullName>
    </submittedName>
</protein>
<evidence type="ECO:0000313" key="1">
    <source>
        <dbReference type="EMBL" id="SMC96314.1"/>
    </source>
</evidence>